<feature type="transmembrane region" description="Helical" evidence="4">
    <location>
        <begin position="418"/>
        <end position="440"/>
    </location>
</feature>
<proteinExistence type="inferred from homology"/>
<dbReference type="GO" id="GO:0016020">
    <property type="term" value="C:membrane"/>
    <property type="evidence" value="ECO:0007669"/>
    <property type="project" value="UniProtKB-SubCell"/>
</dbReference>
<dbReference type="EMBL" id="CP034459">
    <property type="protein sequence ID" value="QBM89281.1"/>
    <property type="molecule type" value="Genomic_DNA"/>
</dbReference>
<dbReference type="AlphaFoldDB" id="A0A4P6XTE3"/>
<comment type="subcellular location">
    <subcellularLocation>
        <location evidence="1">Membrane</location>
        <topology evidence="1">Multi-pass membrane protein</topology>
    </subcellularLocation>
</comment>
<feature type="transmembrane region" description="Helical" evidence="4">
    <location>
        <begin position="358"/>
        <end position="377"/>
    </location>
</feature>
<keyword evidence="4" id="KW-1133">Transmembrane helix</keyword>
<keyword evidence="7" id="KW-1185">Reference proteome</keyword>
<evidence type="ECO:0000259" key="5">
    <source>
        <dbReference type="PROSITE" id="PS50850"/>
    </source>
</evidence>
<evidence type="ECO:0000256" key="2">
    <source>
        <dbReference type="ARBA" id="ARBA00006727"/>
    </source>
</evidence>
<feature type="transmembrane region" description="Helical" evidence="4">
    <location>
        <begin position="231"/>
        <end position="253"/>
    </location>
</feature>
<dbReference type="InterPro" id="IPR020846">
    <property type="entry name" value="MFS_dom"/>
</dbReference>
<dbReference type="PROSITE" id="PS50850">
    <property type="entry name" value="MFS"/>
    <property type="match status" value="1"/>
</dbReference>
<dbReference type="InterPro" id="IPR050327">
    <property type="entry name" value="Proton-linked_MCT"/>
</dbReference>
<feature type="transmembrane region" description="Helical" evidence="4">
    <location>
        <begin position="74"/>
        <end position="95"/>
    </location>
</feature>
<comment type="similarity">
    <text evidence="2">Belongs to the major facilitator superfamily. Monocarboxylate porter (TC 2.A.1.13) family.</text>
</comment>
<dbReference type="InterPro" id="IPR011701">
    <property type="entry name" value="MFS"/>
</dbReference>
<evidence type="ECO:0000256" key="4">
    <source>
        <dbReference type="SAM" id="Phobius"/>
    </source>
</evidence>
<feature type="transmembrane region" description="Helical" evidence="4">
    <location>
        <begin position="293"/>
        <end position="316"/>
    </location>
</feature>
<dbReference type="Gene3D" id="1.20.1250.20">
    <property type="entry name" value="MFS general substrate transporter like domains"/>
    <property type="match status" value="1"/>
</dbReference>
<gene>
    <name evidence="6" type="primary">MPUL0D03480</name>
    <name evidence="6" type="ORF">METSCH_D03480</name>
</gene>
<feature type="transmembrane region" description="Helical" evidence="4">
    <location>
        <begin position="383"/>
        <end position="406"/>
    </location>
</feature>
<feature type="transmembrane region" description="Helical" evidence="4">
    <location>
        <begin position="204"/>
        <end position="225"/>
    </location>
</feature>
<feature type="transmembrane region" description="Helical" evidence="4">
    <location>
        <begin position="168"/>
        <end position="192"/>
    </location>
</feature>
<protein>
    <submittedName>
        <fullName evidence="6">Sugar phosphate permease</fullName>
    </submittedName>
</protein>
<evidence type="ECO:0000313" key="7">
    <source>
        <dbReference type="Proteomes" id="UP000292447"/>
    </source>
</evidence>
<dbReference type="Pfam" id="PF07690">
    <property type="entry name" value="MFS_1"/>
    <property type="match status" value="1"/>
</dbReference>
<feature type="transmembrane region" description="Helical" evidence="4">
    <location>
        <begin position="115"/>
        <end position="137"/>
    </location>
</feature>
<reference evidence="7" key="1">
    <citation type="submission" date="2019-03" db="EMBL/GenBank/DDBJ databases">
        <title>Snf2 controls pulcherriminic acid biosynthesis and connects pigmentation and antifungal activity of the yeast Metschnikowia pulcherrima.</title>
        <authorList>
            <person name="Gore-Lloyd D."/>
            <person name="Sumann I."/>
            <person name="Brachmann A.O."/>
            <person name="Schneeberger K."/>
            <person name="Ortiz-Merino R.A."/>
            <person name="Moreno-Beltran M."/>
            <person name="Schlaefli M."/>
            <person name="Kirner P."/>
            <person name="Santos Kron A."/>
            <person name="Wolfe K.H."/>
            <person name="Piel J."/>
            <person name="Ahrens C.H."/>
            <person name="Henk D."/>
            <person name="Freimoser F.M."/>
        </authorList>
    </citation>
    <scope>NUCLEOTIDE SEQUENCE [LARGE SCALE GENOMIC DNA]</scope>
    <source>
        <strain evidence="7">APC 1.2</strain>
    </source>
</reference>
<keyword evidence="4" id="KW-0812">Transmembrane</keyword>
<feature type="transmembrane region" description="Helical" evidence="4">
    <location>
        <begin position="328"/>
        <end position="346"/>
    </location>
</feature>
<keyword evidence="4" id="KW-0472">Membrane</keyword>
<feature type="domain" description="Major facilitator superfamily (MFS) profile" evidence="5">
    <location>
        <begin position="74"/>
        <end position="474"/>
    </location>
</feature>
<accession>A0A4P6XTE3</accession>
<evidence type="ECO:0000256" key="1">
    <source>
        <dbReference type="ARBA" id="ARBA00004141"/>
    </source>
</evidence>
<evidence type="ECO:0000256" key="3">
    <source>
        <dbReference type="SAM" id="MobiDB-lite"/>
    </source>
</evidence>
<feature type="region of interest" description="Disordered" evidence="3">
    <location>
        <begin position="1"/>
        <end position="40"/>
    </location>
</feature>
<dbReference type="SUPFAM" id="SSF103473">
    <property type="entry name" value="MFS general substrate transporter"/>
    <property type="match status" value="1"/>
</dbReference>
<feature type="transmembrane region" description="Helical" evidence="4">
    <location>
        <begin position="144"/>
        <end position="162"/>
    </location>
</feature>
<feature type="transmembrane region" description="Helical" evidence="4">
    <location>
        <begin position="452"/>
        <end position="474"/>
    </location>
</feature>
<feature type="compositionally biased region" description="Polar residues" evidence="3">
    <location>
        <begin position="31"/>
        <end position="40"/>
    </location>
</feature>
<evidence type="ECO:0000313" key="6">
    <source>
        <dbReference type="EMBL" id="QBM89281.1"/>
    </source>
</evidence>
<sequence length="483" mass="51713">MPADKIPLRNLPDTFGSASGSAGGSKDAIPANTQDLSGENGTQFEVPLLEPLDSRTPLDDANDMEKYPDGGWKAYLVVLGSHLGLMVNFGVLNSVGAVQAYVSNHQLAGEKVSSVSWVFSIYMCLPFLLGALVGPVFDRRGSTHLLIASTVLLFIGFLALSFSKSIVAFIFSLSLCLGTAHALAIPPLVSLLSQWFLANRGKALGLASLGGSVGGTIWPLILQALYSSVGFAWAIRIVGAIAVCLLALSVILVKLRFTLQKTRSSFVAETKAKRLAALMLNHLDLSPFRDLRFTALVLGVFLTEIALLSVVTYLASYALAHGFSEKNSLILLTILNAAGVPGRYILGYFADRYGSLNTMLVMLTGFSLLIFVVWLPFGHITSALYAFAVLFGFFSSSILSLTPVCLGSFTPVDVFGRCYGLMYTFSSTGILFGIPVGSAIIGNSSVESYQKFTIFCGCFAVVGTLSWFTCRYLIVGLKVNTKV</sequence>
<dbReference type="Proteomes" id="UP000292447">
    <property type="component" value="Chromosome IV"/>
</dbReference>
<dbReference type="GO" id="GO:0032218">
    <property type="term" value="P:riboflavin transport"/>
    <property type="evidence" value="ECO:0007669"/>
    <property type="project" value="TreeGrafter"/>
</dbReference>
<dbReference type="InterPro" id="IPR036259">
    <property type="entry name" value="MFS_trans_sf"/>
</dbReference>
<dbReference type="PANTHER" id="PTHR11360:SF177">
    <property type="entry name" value="RIBOFLAVIN TRANSPORTER MCH5"/>
    <property type="match status" value="1"/>
</dbReference>
<dbReference type="GO" id="GO:0022857">
    <property type="term" value="F:transmembrane transporter activity"/>
    <property type="evidence" value="ECO:0007669"/>
    <property type="project" value="InterPro"/>
</dbReference>
<name>A0A4P6XTE3_9ASCO</name>
<dbReference type="PANTHER" id="PTHR11360">
    <property type="entry name" value="MONOCARBOXYLATE TRANSPORTER"/>
    <property type="match status" value="1"/>
</dbReference>
<organism evidence="6 7">
    <name type="scientific">Metschnikowia aff. pulcherrima</name>
    <dbReference type="NCBI Taxonomy" id="2163413"/>
    <lineage>
        <taxon>Eukaryota</taxon>
        <taxon>Fungi</taxon>
        <taxon>Dikarya</taxon>
        <taxon>Ascomycota</taxon>
        <taxon>Saccharomycotina</taxon>
        <taxon>Pichiomycetes</taxon>
        <taxon>Metschnikowiaceae</taxon>
        <taxon>Metschnikowia</taxon>
    </lineage>
</organism>